<dbReference type="Pfam" id="PF13392">
    <property type="entry name" value="HNH_3"/>
    <property type="match status" value="1"/>
</dbReference>
<keyword evidence="3" id="KW-1185">Reference proteome</keyword>
<organism evidence="2 3">
    <name type="scientific">Methanocorpusculum vombati</name>
    <dbReference type="NCBI Taxonomy" id="3002864"/>
    <lineage>
        <taxon>Archaea</taxon>
        <taxon>Methanobacteriati</taxon>
        <taxon>Methanobacteriota</taxon>
        <taxon>Stenosarchaea group</taxon>
        <taxon>Methanomicrobia</taxon>
        <taxon>Methanomicrobiales</taxon>
        <taxon>Methanocorpusculaceae</taxon>
        <taxon>Methanocorpusculum</taxon>
    </lineage>
</organism>
<reference evidence="2" key="1">
    <citation type="submission" date="2022-12" db="EMBL/GenBank/DDBJ databases">
        <title>Isolation and characterisation of novel Methanocorpusculum spp. from native Australian herbivores indicates the genus is ancestrally host-associated.</title>
        <authorList>
            <person name="Volmer J.G."/>
            <person name="Soo R.M."/>
            <person name="Evans P.N."/>
            <person name="Hoedt E.C."/>
            <person name="Astorga Alsina A.L."/>
            <person name="Woodcroft B.J."/>
            <person name="Tyson G.W."/>
            <person name="Hugenholtz P."/>
            <person name="Morrison M."/>
        </authorList>
    </citation>
    <scope>NUCLEOTIDE SEQUENCE</scope>
    <source>
        <strain evidence="2">CW153</strain>
    </source>
</reference>
<gene>
    <name evidence="2" type="ORF">O0S09_06740</name>
</gene>
<protein>
    <submittedName>
        <fullName evidence="2">HNH endonuclease signature motif containing protein</fullName>
    </submittedName>
</protein>
<dbReference type="InterPro" id="IPR044925">
    <property type="entry name" value="His-Me_finger_sf"/>
</dbReference>
<evidence type="ECO:0000259" key="1">
    <source>
        <dbReference type="Pfam" id="PF13392"/>
    </source>
</evidence>
<keyword evidence="2" id="KW-0255">Endonuclease</keyword>
<sequence>MTPHAPRIHTGDYLAWYKHITGEWQYDFSAGEIRNTRTGNPVPFRTNADGYLITTVRVHDRKTTILKHRAVWIAAHGILALPLDYTLEIDHINHDRTDCRIHNLRLVTVAENRRNSRKKQGPVPPDTVRRIRTRYAAGGISIRALAAEHLLSPAAVSRIVRNRTYTGVTP</sequence>
<dbReference type="RefSeq" id="WP_268923208.1">
    <property type="nucleotide sequence ID" value="NZ_JAPTGC010000008.1"/>
</dbReference>
<name>A0ABT4IMG2_9EURY</name>
<dbReference type="EMBL" id="JAPTGC010000008">
    <property type="protein sequence ID" value="MCZ0862945.1"/>
    <property type="molecule type" value="Genomic_DNA"/>
</dbReference>
<keyword evidence="2" id="KW-0378">Hydrolase</keyword>
<evidence type="ECO:0000313" key="2">
    <source>
        <dbReference type="EMBL" id="MCZ0862945.1"/>
    </source>
</evidence>
<comment type="caution">
    <text evidence="2">The sequence shown here is derived from an EMBL/GenBank/DDBJ whole genome shotgun (WGS) entry which is preliminary data.</text>
</comment>
<dbReference type="Gene3D" id="3.90.75.20">
    <property type="match status" value="1"/>
</dbReference>
<feature type="domain" description="HNH nuclease" evidence="1">
    <location>
        <begin position="66"/>
        <end position="114"/>
    </location>
</feature>
<dbReference type="InterPro" id="IPR003615">
    <property type="entry name" value="HNH_nuc"/>
</dbReference>
<accession>A0ABT4IMG2</accession>
<dbReference type="Proteomes" id="UP001141336">
    <property type="component" value="Unassembled WGS sequence"/>
</dbReference>
<proteinExistence type="predicted"/>
<dbReference type="SUPFAM" id="SSF54060">
    <property type="entry name" value="His-Me finger endonucleases"/>
    <property type="match status" value="1"/>
</dbReference>
<evidence type="ECO:0000313" key="3">
    <source>
        <dbReference type="Proteomes" id="UP001141336"/>
    </source>
</evidence>
<keyword evidence="2" id="KW-0540">Nuclease</keyword>
<dbReference type="GO" id="GO:0004519">
    <property type="term" value="F:endonuclease activity"/>
    <property type="evidence" value="ECO:0007669"/>
    <property type="project" value="UniProtKB-KW"/>
</dbReference>